<dbReference type="EC" id="1.3.1.-" evidence="12"/>
<organism evidence="16 17">
    <name type="scientific">Candidatus Falkowbacteria bacterium CG23_combo_of_CG06-09_8_20_14_all_41_10</name>
    <dbReference type="NCBI Taxonomy" id="1974571"/>
    <lineage>
        <taxon>Bacteria</taxon>
        <taxon>Candidatus Falkowiibacteriota</taxon>
    </lineage>
</organism>
<keyword evidence="4 12" id="KW-0285">Flavoprotein</keyword>
<accession>A0A2G9ZN79</accession>
<evidence type="ECO:0000256" key="10">
    <source>
        <dbReference type="ARBA" id="ARBA00048205"/>
    </source>
</evidence>
<dbReference type="InterPro" id="IPR035587">
    <property type="entry name" value="DUS-like_FMN-bd"/>
</dbReference>
<comment type="caution">
    <text evidence="16">The sequence shown here is derived from an EMBL/GenBank/DDBJ whole genome shotgun (WGS) entry which is preliminary data.</text>
</comment>
<feature type="binding site" evidence="14">
    <location>
        <position position="175"/>
    </location>
    <ligand>
        <name>FMN</name>
        <dbReference type="ChEBI" id="CHEBI:58210"/>
    </ligand>
</feature>
<dbReference type="PIRSF" id="PIRSF006621">
    <property type="entry name" value="Dus"/>
    <property type="match status" value="1"/>
</dbReference>
<dbReference type="Gene3D" id="3.20.20.70">
    <property type="entry name" value="Aldolase class I"/>
    <property type="match status" value="1"/>
</dbReference>
<dbReference type="CDD" id="cd02801">
    <property type="entry name" value="DUS_like_FMN"/>
    <property type="match status" value="1"/>
</dbReference>
<evidence type="ECO:0000256" key="7">
    <source>
        <dbReference type="ARBA" id="ARBA00022857"/>
    </source>
</evidence>
<dbReference type="InterPro" id="IPR024036">
    <property type="entry name" value="tRNA-dHydroUridine_Synthase_C"/>
</dbReference>
<evidence type="ECO:0000256" key="1">
    <source>
        <dbReference type="ARBA" id="ARBA00001917"/>
    </source>
</evidence>
<dbReference type="PROSITE" id="PS01136">
    <property type="entry name" value="UPF0034"/>
    <property type="match status" value="1"/>
</dbReference>
<dbReference type="InterPro" id="IPR001269">
    <property type="entry name" value="DUS_fam"/>
</dbReference>
<keyword evidence="6 12" id="KW-0819">tRNA processing</keyword>
<protein>
    <recommendedName>
        <fullName evidence="12">tRNA-dihydrouridine synthase</fullName>
        <ecNumber evidence="12">1.3.1.-</ecNumber>
    </recommendedName>
</protein>
<dbReference type="Proteomes" id="UP000231408">
    <property type="component" value="Unassembled WGS sequence"/>
</dbReference>
<feature type="binding site" evidence="14">
    <location>
        <begin position="230"/>
        <end position="231"/>
    </location>
    <ligand>
        <name>FMN</name>
        <dbReference type="ChEBI" id="CHEBI:58210"/>
    </ligand>
</feature>
<dbReference type="InterPro" id="IPR018517">
    <property type="entry name" value="tRNA_hU_synthase_CS"/>
</dbReference>
<sequence>MNFIHPTKIGNVIIKNNVFFAPMAGISDMTYRRLMKRYGTGLTYTEMISTAGLSRNSKKTKQYLKFTKEEKPISVQLFGNNPEEFSQSVKILKNYNFDIIDINMGCPVRKVIGNESGSALMKNLDPARKIIRETVNASSIPVTVKFRSGWDERSINYLELGKICEEEKVAGICLHPRTRAQKFSGKANWKHIAELKKQVKIPVIGNGDIRTLSDAKKMFKETKCDAIMIGRGAMGNPWLIKSIVKNKEIIPTPKEKIKMYLEHVKIYIEDRKDIQDAALSIREMRKFAAKYLSGFPGASKLRQGVNEIESLKELEKLLNFN</sequence>
<keyword evidence="14" id="KW-0547">Nucleotide-binding</keyword>
<evidence type="ECO:0000256" key="12">
    <source>
        <dbReference type="PIRNR" id="PIRNR006621"/>
    </source>
</evidence>
<name>A0A2G9ZN79_9BACT</name>
<dbReference type="NCBIfam" id="TIGR00737">
    <property type="entry name" value="nifR3_yhdG"/>
    <property type="match status" value="1"/>
</dbReference>
<dbReference type="PANTHER" id="PTHR45846:SF1">
    <property type="entry name" value="TRNA-DIHYDROURIDINE(47) SYNTHASE [NAD(P)(+)]-LIKE"/>
    <property type="match status" value="1"/>
</dbReference>
<comment type="cofactor">
    <cofactor evidence="1 12 14">
        <name>FMN</name>
        <dbReference type="ChEBI" id="CHEBI:58210"/>
    </cofactor>
</comment>
<comment type="similarity">
    <text evidence="12">Belongs to the dus family.</text>
</comment>
<evidence type="ECO:0000256" key="4">
    <source>
        <dbReference type="ARBA" id="ARBA00022630"/>
    </source>
</evidence>
<dbReference type="AlphaFoldDB" id="A0A2G9ZN79"/>
<dbReference type="EMBL" id="PCSE01000056">
    <property type="protein sequence ID" value="PIP34635.1"/>
    <property type="molecule type" value="Genomic_DNA"/>
</dbReference>
<feature type="active site" description="Proton donor" evidence="13">
    <location>
        <position position="106"/>
    </location>
</feature>
<feature type="binding site" evidence="14">
    <location>
        <position position="145"/>
    </location>
    <ligand>
        <name>FMN</name>
        <dbReference type="ChEBI" id="CHEBI:58210"/>
    </ligand>
</feature>
<keyword evidence="9 12" id="KW-0560">Oxidoreductase</keyword>
<dbReference type="InterPro" id="IPR013785">
    <property type="entry name" value="Aldolase_TIM"/>
</dbReference>
<keyword evidence="8" id="KW-0694">RNA-binding</keyword>
<evidence type="ECO:0000313" key="16">
    <source>
        <dbReference type="EMBL" id="PIP34635.1"/>
    </source>
</evidence>
<feature type="domain" description="DUS-like FMN-binding" evidence="15">
    <location>
        <begin position="20"/>
        <end position="318"/>
    </location>
</feature>
<evidence type="ECO:0000313" key="17">
    <source>
        <dbReference type="Proteomes" id="UP000231408"/>
    </source>
</evidence>
<evidence type="ECO:0000256" key="11">
    <source>
        <dbReference type="ARBA" id="ARBA00048802"/>
    </source>
</evidence>
<keyword evidence="7" id="KW-0521">NADP</keyword>
<evidence type="ECO:0000256" key="13">
    <source>
        <dbReference type="PIRSR" id="PIRSR006621-1"/>
    </source>
</evidence>
<gene>
    <name evidence="16" type="ORF">COX21_01835</name>
</gene>
<reference evidence="16 17" key="1">
    <citation type="submission" date="2017-09" db="EMBL/GenBank/DDBJ databases">
        <title>Depth-based differentiation of microbial function through sediment-hosted aquifers and enrichment of novel symbionts in the deep terrestrial subsurface.</title>
        <authorList>
            <person name="Probst A.J."/>
            <person name="Ladd B."/>
            <person name="Jarett J.K."/>
            <person name="Geller-Mcgrath D.E."/>
            <person name="Sieber C.M."/>
            <person name="Emerson J.B."/>
            <person name="Anantharaman K."/>
            <person name="Thomas B.C."/>
            <person name="Malmstrom R."/>
            <person name="Stieglmeier M."/>
            <person name="Klingl A."/>
            <person name="Woyke T."/>
            <person name="Ryan C.M."/>
            <person name="Banfield J.F."/>
        </authorList>
    </citation>
    <scope>NUCLEOTIDE SEQUENCE [LARGE SCALE GENOMIC DNA]</scope>
    <source>
        <strain evidence="16">CG23_combo_of_CG06-09_8_20_14_all_41_10</strain>
    </source>
</reference>
<feature type="binding site" evidence="14">
    <location>
        <begin position="22"/>
        <end position="24"/>
    </location>
    <ligand>
        <name>FMN</name>
        <dbReference type="ChEBI" id="CHEBI:58210"/>
    </ligand>
</feature>
<evidence type="ECO:0000256" key="8">
    <source>
        <dbReference type="ARBA" id="ARBA00022884"/>
    </source>
</evidence>
<dbReference type="GO" id="GO:0050660">
    <property type="term" value="F:flavin adenine dinucleotide binding"/>
    <property type="evidence" value="ECO:0007669"/>
    <property type="project" value="InterPro"/>
</dbReference>
<comment type="function">
    <text evidence="2 12">Catalyzes the synthesis of 5,6-dihydrouridine (D), a modified base found in the D-loop of most tRNAs, via the reduction of the C5-C6 double bond in target uridines.</text>
</comment>
<evidence type="ECO:0000256" key="9">
    <source>
        <dbReference type="ARBA" id="ARBA00023002"/>
    </source>
</evidence>
<evidence type="ECO:0000256" key="14">
    <source>
        <dbReference type="PIRSR" id="PIRSR006621-2"/>
    </source>
</evidence>
<dbReference type="GO" id="GO:0000049">
    <property type="term" value="F:tRNA binding"/>
    <property type="evidence" value="ECO:0007669"/>
    <property type="project" value="UniProtKB-KW"/>
</dbReference>
<dbReference type="InterPro" id="IPR004652">
    <property type="entry name" value="DusB-like"/>
</dbReference>
<dbReference type="GO" id="GO:0017150">
    <property type="term" value="F:tRNA dihydrouridine synthase activity"/>
    <property type="evidence" value="ECO:0007669"/>
    <property type="project" value="InterPro"/>
</dbReference>
<keyword evidence="5 12" id="KW-0288">FMN</keyword>
<evidence type="ECO:0000256" key="5">
    <source>
        <dbReference type="ARBA" id="ARBA00022643"/>
    </source>
</evidence>
<dbReference type="Gene3D" id="1.10.1200.80">
    <property type="entry name" value="Putative flavin oxidoreducatase, domain 2"/>
    <property type="match status" value="1"/>
</dbReference>
<evidence type="ECO:0000256" key="6">
    <source>
        <dbReference type="ARBA" id="ARBA00022694"/>
    </source>
</evidence>
<comment type="catalytic activity">
    <reaction evidence="11">
        <text>a 5,6-dihydrouridine in tRNA + NAD(+) = a uridine in tRNA + NADH + H(+)</text>
        <dbReference type="Rhea" id="RHEA:54452"/>
        <dbReference type="Rhea" id="RHEA-COMP:13339"/>
        <dbReference type="Rhea" id="RHEA-COMP:13887"/>
        <dbReference type="ChEBI" id="CHEBI:15378"/>
        <dbReference type="ChEBI" id="CHEBI:57540"/>
        <dbReference type="ChEBI" id="CHEBI:57945"/>
        <dbReference type="ChEBI" id="CHEBI:65315"/>
        <dbReference type="ChEBI" id="CHEBI:74443"/>
    </reaction>
</comment>
<evidence type="ECO:0000256" key="3">
    <source>
        <dbReference type="ARBA" id="ARBA00022555"/>
    </source>
</evidence>
<feature type="binding site" evidence="14">
    <location>
        <position position="76"/>
    </location>
    <ligand>
        <name>FMN</name>
        <dbReference type="ChEBI" id="CHEBI:58210"/>
    </ligand>
</feature>
<dbReference type="SUPFAM" id="SSF51395">
    <property type="entry name" value="FMN-linked oxidoreductases"/>
    <property type="match status" value="1"/>
</dbReference>
<evidence type="ECO:0000256" key="2">
    <source>
        <dbReference type="ARBA" id="ARBA00002790"/>
    </source>
</evidence>
<keyword evidence="3" id="KW-0820">tRNA-binding</keyword>
<proteinExistence type="inferred from homology"/>
<dbReference type="Pfam" id="PF01207">
    <property type="entry name" value="Dus"/>
    <property type="match status" value="1"/>
</dbReference>
<comment type="catalytic activity">
    <reaction evidence="10">
        <text>a 5,6-dihydrouridine in tRNA + NADP(+) = a uridine in tRNA + NADPH + H(+)</text>
        <dbReference type="Rhea" id="RHEA:23624"/>
        <dbReference type="Rhea" id="RHEA-COMP:13339"/>
        <dbReference type="Rhea" id="RHEA-COMP:13887"/>
        <dbReference type="ChEBI" id="CHEBI:15378"/>
        <dbReference type="ChEBI" id="CHEBI:57783"/>
        <dbReference type="ChEBI" id="CHEBI:58349"/>
        <dbReference type="ChEBI" id="CHEBI:65315"/>
        <dbReference type="ChEBI" id="CHEBI:74443"/>
    </reaction>
</comment>
<evidence type="ECO:0000259" key="15">
    <source>
        <dbReference type="Pfam" id="PF01207"/>
    </source>
</evidence>
<dbReference type="PANTHER" id="PTHR45846">
    <property type="entry name" value="TRNA-DIHYDROURIDINE(47) SYNTHASE [NAD(P)(+)]-LIKE"/>
    <property type="match status" value="1"/>
</dbReference>